<dbReference type="InterPro" id="IPR057326">
    <property type="entry name" value="KR_dom"/>
</dbReference>
<dbReference type="GO" id="GO:0016491">
    <property type="term" value="F:oxidoreductase activity"/>
    <property type="evidence" value="ECO:0007669"/>
    <property type="project" value="UniProtKB-KW"/>
</dbReference>
<dbReference type="SMART" id="SM00822">
    <property type="entry name" value="PKS_KR"/>
    <property type="match status" value="1"/>
</dbReference>
<dbReference type="InterPro" id="IPR036291">
    <property type="entry name" value="NAD(P)-bd_dom_sf"/>
</dbReference>
<dbReference type="SUPFAM" id="SSF51735">
    <property type="entry name" value="NAD(P)-binding Rossmann-fold domains"/>
    <property type="match status" value="1"/>
</dbReference>
<evidence type="ECO:0000313" key="6">
    <source>
        <dbReference type="Proteomes" id="UP000199601"/>
    </source>
</evidence>
<dbReference type="InterPro" id="IPR002347">
    <property type="entry name" value="SDR_fam"/>
</dbReference>
<evidence type="ECO:0000256" key="1">
    <source>
        <dbReference type="ARBA" id="ARBA00006484"/>
    </source>
</evidence>
<reference evidence="6" key="1">
    <citation type="submission" date="2015-03" db="EMBL/GenBank/DDBJ databases">
        <authorList>
            <person name="Urmite Genomes"/>
        </authorList>
    </citation>
    <scope>NUCLEOTIDE SEQUENCE [LARGE SCALE GENOMIC DNA]</scope>
    <source>
        <strain evidence="6">CSUR P1344</strain>
    </source>
</reference>
<evidence type="ECO:0000313" key="5">
    <source>
        <dbReference type="EMBL" id="CQD22198.1"/>
    </source>
</evidence>
<proteinExistence type="inferred from homology"/>
<evidence type="ECO:0000256" key="3">
    <source>
        <dbReference type="RuleBase" id="RU000363"/>
    </source>
</evidence>
<dbReference type="EMBL" id="CTEC01000002">
    <property type="protein sequence ID" value="CQD22198.1"/>
    <property type="molecule type" value="Genomic_DNA"/>
</dbReference>
<dbReference type="Gene3D" id="3.40.50.720">
    <property type="entry name" value="NAD(P)-binding Rossmann-like Domain"/>
    <property type="match status" value="1"/>
</dbReference>
<dbReference type="RefSeq" id="WP_090423143.1">
    <property type="nucleotide sequence ID" value="NZ_CTEC01000002.1"/>
</dbReference>
<organism evidence="5 6">
    <name type="scientific">Mycobacterium europaeum</name>
    <dbReference type="NCBI Taxonomy" id="761804"/>
    <lineage>
        <taxon>Bacteria</taxon>
        <taxon>Bacillati</taxon>
        <taxon>Actinomycetota</taxon>
        <taxon>Actinomycetes</taxon>
        <taxon>Mycobacteriales</taxon>
        <taxon>Mycobacteriaceae</taxon>
        <taxon>Mycobacterium</taxon>
        <taxon>Mycobacterium simiae complex</taxon>
    </lineage>
</organism>
<dbReference type="PRINTS" id="PR00080">
    <property type="entry name" value="SDRFAMILY"/>
</dbReference>
<gene>
    <name evidence="5" type="ORF">BN000_05527</name>
</gene>
<dbReference type="InterPro" id="IPR020904">
    <property type="entry name" value="Sc_DH/Rdtase_CS"/>
</dbReference>
<protein>
    <submittedName>
        <fullName evidence="5">DltE protein</fullName>
    </submittedName>
</protein>
<dbReference type="PROSITE" id="PS00061">
    <property type="entry name" value="ADH_SHORT"/>
    <property type="match status" value="1"/>
</dbReference>
<dbReference type="Pfam" id="PF00106">
    <property type="entry name" value="adh_short"/>
    <property type="match status" value="1"/>
</dbReference>
<comment type="similarity">
    <text evidence="1 3">Belongs to the short-chain dehydrogenases/reductases (SDR) family.</text>
</comment>
<name>A0A0U1DSR0_9MYCO</name>
<evidence type="ECO:0000256" key="2">
    <source>
        <dbReference type="ARBA" id="ARBA00023002"/>
    </source>
</evidence>
<dbReference type="PANTHER" id="PTHR44169">
    <property type="entry name" value="NADPH-DEPENDENT 1-ACYLDIHYDROXYACETONE PHOSPHATE REDUCTASE"/>
    <property type="match status" value="1"/>
</dbReference>
<sequence>MKLTRNVVLVTGGGSGIGRGLAESLHRLGNRIIIAGRRREALQAVAAANPGIEYLQLDQGDPASVSRLADVVANRHPELNVVINNAAVMHTEDLRAADTAQAEETVAVNLLGPIRLTAALLPILLAQRRAAVVNVTSALAFVPKAVTPTYCATKAALHSYTESLRRQLRDTAVEVIEIIPPRVETQIQRGLPHDPNVMVVNDFVAETISLLGRRPAAGEILVDPARRVRFAGRNGSYDEVFDAVNQTVPRTK</sequence>
<keyword evidence="6" id="KW-1185">Reference proteome</keyword>
<keyword evidence="2" id="KW-0560">Oxidoreductase</keyword>
<dbReference type="Proteomes" id="UP000199601">
    <property type="component" value="Unassembled WGS sequence"/>
</dbReference>
<dbReference type="AlphaFoldDB" id="A0A0U1DSR0"/>
<accession>A0A0U1DSR0</accession>
<evidence type="ECO:0000259" key="4">
    <source>
        <dbReference type="SMART" id="SM00822"/>
    </source>
</evidence>
<dbReference type="PANTHER" id="PTHR44169:SF6">
    <property type="entry name" value="NADPH-DEPENDENT 1-ACYLDIHYDROXYACETONE PHOSPHATE REDUCTASE"/>
    <property type="match status" value="1"/>
</dbReference>
<feature type="domain" description="Ketoreductase" evidence="4">
    <location>
        <begin position="6"/>
        <end position="182"/>
    </location>
</feature>
<dbReference type="PRINTS" id="PR00081">
    <property type="entry name" value="GDHRDH"/>
</dbReference>